<evidence type="ECO:0000313" key="1">
    <source>
        <dbReference type="EMBL" id="SIT48305.1"/>
    </source>
</evidence>
<comment type="caution">
    <text evidence="1">The sequence shown here is derived from an EMBL/GenBank/DDBJ whole genome shotgun (WGS) entry which is preliminary data.</text>
</comment>
<organism evidence="1 2">
    <name type="scientific">Paraburkholderia piptadeniae</name>
    <dbReference type="NCBI Taxonomy" id="1701573"/>
    <lineage>
        <taxon>Bacteria</taxon>
        <taxon>Pseudomonadati</taxon>
        <taxon>Pseudomonadota</taxon>
        <taxon>Betaproteobacteria</taxon>
        <taxon>Burkholderiales</taxon>
        <taxon>Burkholderiaceae</taxon>
        <taxon>Paraburkholderia</taxon>
    </lineage>
</organism>
<keyword evidence="2" id="KW-1185">Reference proteome</keyword>
<sequence length="68" mass="7918">MAVLIMVHMKLLQRLSYFPMLSDVPVAIIDHIRIALRARPLSRTAISRYDQSGTWIRHQKVLRSYLGI</sequence>
<dbReference type="Proteomes" id="UP000195569">
    <property type="component" value="Unassembled WGS sequence"/>
</dbReference>
<evidence type="ECO:0000313" key="2">
    <source>
        <dbReference type="Proteomes" id="UP000195569"/>
    </source>
</evidence>
<gene>
    <name evidence="1" type="ORF">BN2476_630103</name>
</gene>
<dbReference type="OrthoDB" id="5292689at2"/>
<proteinExistence type="predicted"/>
<dbReference type="EMBL" id="CYGY02000063">
    <property type="protein sequence ID" value="SIT48305.1"/>
    <property type="molecule type" value="Genomic_DNA"/>
</dbReference>
<accession>A0A1N7SLL0</accession>
<protein>
    <submittedName>
        <fullName evidence="1">Transposase</fullName>
    </submittedName>
</protein>
<name>A0A1N7SLL0_9BURK</name>
<dbReference type="AlphaFoldDB" id="A0A1N7SLL0"/>
<reference evidence="1" key="1">
    <citation type="submission" date="2016-12" db="EMBL/GenBank/DDBJ databases">
        <authorList>
            <person name="Moulin L."/>
        </authorList>
    </citation>
    <scope>NUCLEOTIDE SEQUENCE [LARGE SCALE GENOMIC DNA]</scope>
    <source>
        <strain evidence="1">STM 7183</strain>
    </source>
</reference>
<dbReference type="RefSeq" id="WP_143811081.1">
    <property type="nucleotide sequence ID" value="NZ_CYGY02000063.1"/>
</dbReference>